<dbReference type="EMBL" id="JPPY01000214">
    <property type="protein sequence ID" value="KND26064.1"/>
    <property type="molecule type" value="Genomic_DNA"/>
</dbReference>
<gene>
    <name evidence="2" type="ORF">IQ63_38135</name>
    <name evidence="3" type="ORF">PV399_42950</name>
    <name evidence="4" type="ORF">PV666_22060</name>
</gene>
<evidence type="ECO:0000313" key="5">
    <source>
        <dbReference type="Proteomes" id="UP000037151"/>
    </source>
</evidence>
<dbReference type="eggNOG" id="ENOG502ZD9R">
    <property type="taxonomic scope" value="Bacteria"/>
</dbReference>
<evidence type="ECO:0000313" key="4">
    <source>
        <dbReference type="EMBL" id="MDX3020552.1"/>
    </source>
</evidence>
<dbReference type="Proteomes" id="UP000037151">
    <property type="component" value="Unassembled WGS sequence"/>
</dbReference>
<dbReference type="STRING" id="42234.IQ63_38135"/>
<keyword evidence="6" id="KW-1185">Reference proteome</keyword>
<dbReference type="EMBL" id="JARAWP010000012">
    <property type="protein sequence ID" value="MDX3020552.1"/>
    <property type="molecule type" value="Genomic_DNA"/>
</dbReference>
<dbReference type="InterPro" id="IPR040841">
    <property type="entry name" value="Luciferase_dom"/>
</dbReference>
<sequence>MTPAERAHERLASWPDLTTVTAACGTGPALRSAHSEIVHFHSAHEVDLHLTGQAIHRISRDLRASTAIRLLPGSRWVTVHLDCDSDVDLLISLVSMALQAHQAAIPEEEGPRCNLHRVMLVPRDEPFV</sequence>
<reference evidence="2" key="1">
    <citation type="submission" date="2014-07" db="EMBL/GenBank/DDBJ databases">
        <title>A systematic study of Ichneumonosoma Meijere, Pelmatops Enderlein, Pseudopelmatops Shiraki and Soita Walker (Diptera: Tephritidae).</title>
        <authorList>
            <person name="Chen X.-L."/>
            <person name="Norrbom A."/>
            <person name="Zhu C.-D."/>
        </authorList>
    </citation>
    <scope>NUCLEOTIDE SEQUENCE</scope>
    <source>
        <strain evidence="2">NCPPB 4445</strain>
    </source>
</reference>
<feature type="domain" description="Luciferase" evidence="1">
    <location>
        <begin position="35"/>
        <end position="97"/>
    </location>
</feature>
<reference evidence="5" key="2">
    <citation type="submission" date="2014-07" db="EMBL/GenBank/DDBJ databases">
        <title>Genome sequencing of plant-pathogenic Streptomyces species.</title>
        <authorList>
            <person name="Harrison J."/>
            <person name="Sapp M."/>
            <person name="Thwaites R."/>
            <person name="Studholme D.J."/>
        </authorList>
    </citation>
    <scope>NUCLEOTIDE SEQUENCE [LARGE SCALE GENOMIC DNA]</scope>
    <source>
        <strain evidence="5">NCPPB 4445</strain>
    </source>
</reference>
<proteinExistence type="predicted"/>
<dbReference type="EMBL" id="JARAWC010000058">
    <property type="protein sequence ID" value="MDX2966421.1"/>
    <property type="molecule type" value="Genomic_DNA"/>
</dbReference>
<dbReference type="RefSeq" id="WP_010351161.1">
    <property type="nucleotide sequence ID" value="NZ_BCMK01000035.1"/>
</dbReference>
<organism evidence="2 5">
    <name type="scientific">Streptomyces acidiscabies</name>
    <dbReference type="NCBI Taxonomy" id="42234"/>
    <lineage>
        <taxon>Bacteria</taxon>
        <taxon>Bacillati</taxon>
        <taxon>Actinomycetota</taxon>
        <taxon>Actinomycetes</taxon>
        <taxon>Kitasatosporales</taxon>
        <taxon>Streptomycetaceae</taxon>
        <taxon>Streptomyces</taxon>
    </lineage>
</organism>
<dbReference type="PATRIC" id="fig|42234.21.peg.7849"/>
<evidence type="ECO:0000313" key="6">
    <source>
        <dbReference type="Proteomes" id="UP001272987"/>
    </source>
</evidence>
<accession>A0A0L0JKZ8</accession>
<comment type="caution">
    <text evidence="2">The sequence shown here is derived from an EMBL/GenBank/DDBJ whole genome shotgun (WGS) entry which is preliminary data.</text>
</comment>
<dbReference type="Proteomes" id="UP001282288">
    <property type="component" value="Unassembled WGS sequence"/>
</dbReference>
<dbReference type="OrthoDB" id="4321985at2"/>
<dbReference type="Pfam" id="PF17648">
    <property type="entry name" value="Luciferase"/>
    <property type="match status" value="1"/>
</dbReference>
<reference evidence="3 6" key="3">
    <citation type="journal article" date="2023" name="Microb. Genom.">
        <title>Mesoterricola silvestris gen. nov., sp. nov., Mesoterricola sediminis sp. nov., Geothrix oryzae sp. nov., Geothrix edaphica sp. nov., Geothrix rubra sp. nov., and Geothrix limicola sp. nov., six novel members of Acidobacteriota isolated from soils.</title>
        <authorList>
            <person name="Weisberg A.J."/>
            <person name="Pearce E."/>
            <person name="Kramer C.G."/>
            <person name="Chang J.H."/>
            <person name="Clarke C.R."/>
        </authorList>
    </citation>
    <scope>NUCLEOTIDE SEQUENCE</scope>
    <source>
        <strain evidence="4 6">NB05-1H</strain>
        <strain evidence="3">NRRL_B-16521</strain>
    </source>
</reference>
<dbReference type="GeneID" id="69805289"/>
<evidence type="ECO:0000259" key="1">
    <source>
        <dbReference type="Pfam" id="PF17648"/>
    </source>
</evidence>
<dbReference type="Proteomes" id="UP001272987">
    <property type="component" value="Unassembled WGS sequence"/>
</dbReference>
<evidence type="ECO:0000313" key="3">
    <source>
        <dbReference type="EMBL" id="MDX2966421.1"/>
    </source>
</evidence>
<evidence type="ECO:0000313" key="2">
    <source>
        <dbReference type="EMBL" id="KND26064.1"/>
    </source>
</evidence>
<name>A0A0L0JKZ8_9ACTN</name>
<protein>
    <submittedName>
        <fullName evidence="3">DUF5519 family protein</fullName>
    </submittedName>
</protein>
<dbReference type="AlphaFoldDB" id="A0A0L0JKZ8"/>